<name>A0A6M4H096_9PROT</name>
<keyword evidence="1" id="KW-0472">Membrane</keyword>
<reference evidence="2 3" key="1">
    <citation type="submission" date="2020-04" db="EMBL/GenBank/DDBJ databases">
        <title>Usitatibacter rugosus gen. nov., sp. nov. and Usitatibacter palustris sp. nov., novel members of Usitatibacteraceae fam. nov. within the order Nitrosomonadales isolated from soil.</title>
        <authorList>
            <person name="Huber K.J."/>
            <person name="Neumann-Schaal M."/>
            <person name="Geppert A."/>
            <person name="Luckner M."/>
            <person name="Wanner G."/>
            <person name="Overmann J."/>
        </authorList>
    </citation>
    <scope>NUCLEOTIDE SEQUENCE [LARGE SCALE GENOMIC DNA]</scope>
    <source>
        <strain evidence="2 3">0125_3</strain>
    </source>
</reference>
<feature type="transmembrane region" description="Helical" evidence="1">
    <location>
        <begin position="6"/>
        <end position="27"/>
    </location>
</feature>
<keyword evidence="3" id="KW-1185">Reference proteome</keyword>
<keyword evidence="1" id="KW-1133">Transmembrane helix</keyword>
<sequence>MLQRMNPLLAIHVLISLVAIAIGLYWAAGLLRNDRMDKATAWFLALTIATSATGFILPAEKILPSHITGILSLILLAMACVARYPKKMNGAWRGIFLFTAVASLYLNVFVLVVQLFLKVPALKALAPQQNEPPFLAAQGLTLVVFVAIGILSLKRFRPIP</sequence>
<organism evidence="2 3">
    <name type="scientific">Usitatibacter rugosus</name>
    <dbReference type="NCBI Taxonomy" id="2732067"/>
    <lineage>
        <taxon>Bacteria</taxon>
        <taxon>Pseudomonadati</taxon>
        <taxon>Pseudomonadota</taxon>
        <taxon>Betaproteobacteria</taxon>
        <taxon>Nitrosomonadales</taxon>
        <taxon>Usitatibacteraceae</taxon>
        <taxon>Usitatibacter</taxon>
    </lineage>
</organism>
<dbReference type="Proteomes" id="UP000501534">
    <property type="component" value="Chromosome"/>
</dbReference>
<gene>
    <name evidence="2" type="ORF">DSM104443_04025</name>
</gene>
<feature type="transmembrane region" description="Helical" evidence="1">
    <location>
        <begin position="63"/>
        <end position="82"/>
    </location>
</feature>
<evidence type="ECO:0008006" key="4">
    <source>
        <dbReference type="Google" id="ProtNLM"/>
    </source>
</evidence>
<accession>A0A6M4H096</accession>
<protein>
    <recommendedName>
        <fullName evidence="4">DUF2306 domain-containing protein</fullName>
    </recommendedName>
</protein>
<keyword evidence="1" id="KW-0812">Transmembrane</keyword>
<dbReference type="KEGG" id="uru:DSM104443_04025"/>
<evidence type="ECO:0000256" key="1">
    <source>
        <dbReference type="SAM" id="Phobius"/>
    </source>
</evidence>
<evidence type="ECO:0000313" key="2">
    <source>
        <dbReference type="EMBL" id="QJR12931.1"/>
    </source>
</evidence>
<feature type="transmembrane region" description="Helical" evidence="1">
    <location>
        <begin position="135"/>
        <end position="153"/>
    </location>
</feature>
<dbReference type="EMBL" id="CP053069">
    <property type="protein sequence ID" value="QJR12931.1"/>
    <property type="molecule type" value="Genomic_DNA"/>
</dbReference>
<dbReference type="AlphaFoldDB" id="A0A6M4H096"/>
<feature type="transmembrane region" description="Helical" evidence="1">
    <location>
        <begin position="39"/>
        <end position="57"/>
    </location>
</feature>
<feature type="transmembrane region" description="Helical" evidence="1">
    <location>
        <begin position="94"/>
        <end position="115"/>
    </location>
</feature>
<evidence type="ECO:0000313" key="3">
    <source>
        <dbReference type="Proteomes" id="UP000501534"/>
    </source>
</evidence>
<proteinExistence type="predicted"/>